<organism evidence="2 3">
    <name type="scientific">Linum trigynum</name>
    <dbReference type="NCBI Taxonomy" id="586398"/>
    <lineage>
        <taxon>Eukaryota</taxon>
        <taxon>Viridiplantae</taxon>
        <taxon>Streptophyta</taxon>
        <taxon>Embryophyta</taxon>
        <taxon>Tracheophyta</taxon>
        <taxon>Spermatophyta</taxon>
        <taxon>Magnoliopsida</taxon>
        <taxon>eudicotyledons</taxon>
        <taxon>Gunneridae</taxon>
        <taxon>Pentapetalae</taxon>
        <taxon>rosids</taxon>
        <taxon>fabids</taxon>
        <taxon>Malpighiales</taxon>
        <taxon>Linaceae</taxon>
        <taxon>Linum</taxon>
    </lineage>
</organism>
<feature type="compositionally biased region" description="Low complexity" evidence="1">
    <location>
        <begin position="69"/>
        <end position="80"/>
    </location>
</feature>
<evidence type="ECO:0000313" key="3">
    <source>
        <dbReference type="Proteomes" id="UP001497516"/>
    </source>
</evidence>
<protein>
    <submittedName>
        <fullName evidence="2">Uncharacterized protein</fullName>
    </submittedName>
</protein>
<proteinExistence type="predicted"/>
<keyword evidence="3" id="KW-1185">Reference proteome</keyword>
<dbReference type="EMBL" id="OZ034816">
    <property type="protein sequence ID" value="CAL1377631.1"/>
    <property type="molecule type" value="Genomic_DNA"/>
</dbReference>
<name>A0AAV2DVF2_9ROSI</name>
<feature type="compositionally biased region" description="Basic residues" evidence="1">
    <location>
        <begin position="51"/>
        <end position="67"/>
    </location>
</feature>
<dbReference type="Proteomes" id="UP001497516">
    <property type="component" value="Chromosome 3"/>
</dbReference>
<accession>A0AAV2DVF2</accession>
<sequence length="80" mass="9450">MTEEEDLRTLLKKVLITHTRDQEAHQADSQEIWRAIGELREFVMQRQGQPRARRSRPADGRRRRRGAAGREVFVGRGRRL</sequence>
<evidence type="ECO:0000313" key="2">
    <source>
        <dbReference type="EMBL" id="CAL1377631.1"/>
    </source>
</evidence>
<reference evidence="2 3" key="1">
    <citation type="submission" date="2024-04" db="EMBL/GenBank/DDBJ databases">
        <authorList>
            <person name="Fracassetti M."/>
        </authorList>
    </citation>
    <scope>NUCLEOTIDE SEQUENCE [LARGE SCALE GENOMIC DNA]</scope>
</reference>
<evidence type="ECO:0000256" key="1">
    <source>
        <dbReference type="SAM" id="MobiDB-lite"/>
    </source>
</evidence>
<feature type="region of interest" description="Disordered" evidence="1">
    <location>
        <begin position="45"/>
        <end position="80"/>
    </location>
</feature>
<dbReference type="AlphaFoldDB" id="A0AAV2DVF2"/>
<gene>
    <name evidence="2" type="ORF">LTRI10_LOCUS19265</name>
</gene>